<proteinExistence type="predicted"/>
<gene>
    <name evidence="1" type="ORF">GCM10009117_09130</name>
</gene>
<reference evidence="2" key="1">
    <citation type="journal article" date="2019" name="Int. J. Syst. Evol. Microbiol.">
        <title>The Global Catalogue of Microorganisms (GCM) 10K type strain sequencing project: providing services to taxonomists for standard genome sequencing and annotation.</title>
        <authorList>
            <consortium name="The Broad Institute Genomics Platform"/>
            <consortium name="The Broad Institute Genome Sequencing Center for Infectious Disease"/>
            <person name="Wu L."/>
            <person name="Ma J."/>
        </authorList>
    </citation>
    <scope>NUCLEOTIDE SEQUENCE [LARGE SCALE GENOMIC DNA]</scope>
    <source>
        <strain evidence="2">JCM 16082</strain>
    </source>
</reference>
<sequence>MNSIIAIKRITNDKSTYRKIFTAFRFLEDFFLRELEFDVAIIVYLKVEQN</sequence>
<organism evidence="1 2">
    <name type="scientific">Gangjinia marincola</name>
    <dbReference type="NCBI Taxonomy" id="578463"/>
    <lineage>
        <taxon>Bacteria</taxon>
        <taxon>Pseudomonadati</taxon>
        <taxon>Bacteroidota</taxon>
        <taxon>Flavobacteriia</taxon>
        <taxon>Flavobacteriales</taxon>
        <taxon>Flavobacteriaceae</taxon>
        <taxon>Gangjinia</taxon>
    </lineage>
</organism>
<name>A0ABP3XRJ9_9FLAO</name>
<comment type="caution">
    <text evidence="1">The sequence shown here is derived from an EMBL/GenBank/DDBJ whole genome shotgun (WGS) entry which is preliminary data.</text>
</comment>
<keyword evidence="2" id="KW-1185">Reference proteome</keyword>
<protein>
    <submittedName>
        <fullName evidence="1">Uncharacterized protein</fullName>
    </submittedName>
</protein>
<dbReference type="EMBL" id="BAAAFG010000012">
    <property type="protein sequence ID" value="GAA0871767.1"/>
    <property type="molecule type" value="Genomic_DNA"/>
</dbReference>
<dbReference type="Proteomes" id="UP001500507">
    <property type="component" value="Unassembled WGS sequence"/>
</dbReference>
<evidence type="ECO:0000313" key="2">
    <source>
        <dbReference type="Proteomes" id="UP001500507"/>
    </source>
</evidence>
<evidence type="ECO:0000313" key="1">
    <source>
        <dbReference type="EMBL" id="GAA0871767.1"/>
    </source>
</evidence>
<accession>A0ABP3XRJ9</accession>